<dbReference type="OrthoDB" id="6017046at2759"/>
<feature type="region of interest" description="Disordered" evidence="1">
    <location>
        <begin position="130"/>
        <end position="161"/>
    </location>
</feature>
<dbReference type="InterPro" id="IPR058913">
    <property type="entry name" value="Integrase_dom_put"/>
</dbReference>
<sequence length="482" mass="54232">MPDNNRKAAIRPPDDVLKNAMQGYMRENSGNGLSIDQQLLRLQREFGINPSRASFLRKRASLKIQTVRMNNNIRESEADMAQAVIDLKASDPQGRWGVENVKQRLANSDVYLSRNDIRTSMHDYFDDEFNERAPGGRNKPTNRTPLVSAGPGESEHFDGHEKTGQLALNLGPNIGLPLYGCKDKYSAFIRAMTVLPNVRKEHVIAHWYLDLTEAYDYNIPITLVTDKGSEVGLMGKIHAALRLEAAPEYTVEDFPPHVQIPSTHNTPIESVWRWQREGEGHNLREVIEAGVEAGRFVPGSALHADVFNWLLPPLVQDRLDAFQDYWNLHKISKQRNKLMPSGMSPSHLMAVPESGNPVARHCWIKVNPESVQRWREELGGTEGRDEVMSFVSDEFHAEADEAWIGVGSPQVTLSNVWDVCTLVVEQIQARRSMLLDNNMLRLVLPNNGFESVSTRAHLRFTCIPATLPVIVKAKILNNSIAT</sequence>
<evidence type="ECO:0000259" key="2">
    <source>
        <dbReference type="Pfam" id="PF24764"/>
    </source>
</evidence>
<dbReference type="EMBL" id="KN823349">
    <property type="protein sequence ID" value="KIO17724.1"/>
    <property type="molecule type" value="Genomic_DNA"/>
</dbReference>
<evidence type="ECO:0000313" key="3">
    <source>
        <dbReference type="EMBL" id="KIO17724.1"/>
    </source>
</evidence>
<evidence type="ECO:0000313" key="4">
    <source>
        <dbReference type="Proteomes" id="UP000054248"/>
    </source>
</evidence>
<reference evidence="4" key="2">
    <citation type="submission" date="2015-01" db="EMBL/GenBank/DDBJ databases">
        <title>Evolutionary Origins and Diversification of the Mycorrhizal Mutualists.</title>
        <authorList>
            <consortium name="DOE Joint Genome Institute"/>
            <consortium name="Mycorrhizal Genomics Consortium"/>
            <person name="Kohler A."/>
            <person name="Kuo A."/>
            <person name="Nagy L.G."/>
            <person name="Floudas D."/>
            <person name="Copeland A."/>
            <person name="Barry K.W."/>
            <person name="Cichocki N."/>
            <person name="Veneault-Fourrey C."/>
            <person name="LaButti K."/>
            <person name="Lindquist E.A."/>
            <person name="Lipzen A."/>
            <person name="Lundell T."/>
            <person name="Morin E."/>
            <person name="Murat C."/>
            <person name="Riley R."/>
            <person name="Ohm R."/>
            <person name="Sun H."/>
            <person name="Tunlid A."/>
            <person name="Henrissat B."/>
            <person name="Grigoriev I.V."/>
            <person name="Hibbett D.S."/>
            <person name="Martin F."/>
        </authorList>
    </citation>
    <scope>NUCLEOTIDE SEQUENCE [LARGE SCALE GENOMIC DNA]</scope>
    <source>
        <strain evidence="4">MUT 4182</strain>
    </source>
</reference>
<dbReference type="PANTHER" id="PTHR46177:SF1">
    <property type="entry name" value="INTEGRASE CATALYTIC DOMAIN-CONTAINING PROTEIN"/>
    <property type="match status" value="1"/>
</dbReference>
<dbReference type="PANTHER" id="PTHR46177">
    <property type="entry name" value="INTEGRASE CATALYTIC DOMAIN-CONTAINING PROTEIN"/>
    <property type="match status" value="1"/>
</dbReference>
<accession>A0A0C3Q4G1</accession>
<dbReference type="HOGENOM" id="CLU_039761_0_0_1"/>
<dbReference type="Pfam" id="PF24764">
    <property type="entry name" value="rva_4"/>
    <property type="match status" value="1"/>
</dbReference>
<feature type="domain" description="Integrase core" evidence="2">
    <location>
        <begin position="176"/>
        <end position="337"/>
    </location>
</feature>
<gene>
    <name evidence="3" type="ORF">M407DRAFT_32597</name>
</gene>
<protein>
    <recommendedName>
        <fullName evidence="2">Integrase core domain-containing protein</fullName>
    </recommendedName>
</protein>
<keyword evidence="4" id="KW-1185">Reference proteome</keyword>
<evidence type="ECO:0000256" key="1">
    <source>
        <dbReference type="SAM" id="MobiDB-lite"/>
    </source>
</evidence>
<organism evidence="3 4">
    <name type="scientific">Tulasnella calospora MUT 4182</name>
    <dbReference type="NCBI Taxonomy" id="1051891"/>
    <lineage>
        <taxon>Eukaryota</taxon>
        <taxon>Fungi</taxon>
        <taxon>Dikarya</taxon>
        <taxon>Basidiomycota</taxon>
        <taxon>Agaricomycotina</taxon>
        <taxon>Agaricomycetes</taxon>
        <taxon>Cantharellales</taxon>
        <taxon>Tulasnellaceae</taxon>
        <taxon>Tulasnella</taxon>
    </lineage>
</organism>
<reference evidence="3 4" key="1">
    <citation type="submission" date="2014-04" db="EMBL/GenBank/DDBJ databases">
        <authorList>
            <consortium name="DOE Joint Genome Institute"/>
            <person name="Kuo A."/>
            <person name="Girlanda M."/>
            <person name="Perotto S."/>
            <person name="Kohler A."/>
            <person name="Nagy L.G."/>
            <person name="Floudas D."/>
            <person name="Copeland A."/>
            <person name="Barry K.W."/>
            <person name="Cichocki N."/>
            <person name="Veneault-Fourrey C."/>
            <person name="LaButti K."/>
            <person name="Lindquist E.A."/>
            <person name="Lipzen A."/>
            <person name="Lundell T."/>
            <person name="Morin E."/>
            <person name="Murat C."/>
            <person name="Sun H."/>
            <person name="Tunlid A."/>
            <person name="Henrissat B."/>
            <person name="Grigoriev I.V."/>
            <person name="Hibbett D.S."/>
            <person name="Martin F."/>
            <person name="Nordberg H.P."/>
            <person name="Cantor M.N."/>
            <person name="Hua S.X."/>
        </authorList>
    </citation>
    <scope>NUCLEOTIDE SEQUENCE [LARGE SCALE GENOMIC DNA]</scope>
    <source>
        <strain evidence="3 4">MUT 4182</strain>
    </source>
</reference>
<dbReference type="AlphaFoldDB" id="A0A0C3Q4G1"/>
<proteinExistence type="predicted"/>
<dbReference type="STRING" id="1051891.A0A0C3Q4G1"/>
<name>A0A0C3Q4G1_9AGAM</name>
<dbReference type="Proteomes" id="UP000054248">
    <property type="component" value="Unassembled WGS sequence"/>
</dbReference>